<dbReference type="InterPro" id="IPR050491">
    <property type="entry name" value="AmpC-like"/>
</dbReference>
<dbReference type="InterPro" id="IPR001466">
    <property type="entry name" value="Beta-lactam-related"/>
</dbReference>
<dbReference type="OrthoDB" id="503788at2"/>
<protein>
    <submittedName>
        <fullName evidence="3">D-alanyl-D-alanine carboxypeptidase</fullName>
    </submittedName>
</protein>
<keyword evidence="4" id="KW-1185">Reference proteome</keyword>
<dbReference type="Proteomes" id="UP000199515">
    <property type="component" value="Unassembled WGS sequence"/>
</dbReference>
<reference evidence="3 4" key="1">
    <citation type="submission" date="2016-10" db="EMBL/GenBank/DDBJ databases">
        <authorList>
            <person name="de Groot N.N."/>
        </authorList>
    </citation>
    <scope>NUCLEOTIDE SEQUENCE [LARGE SCALE GENOMIC DNA]</scope>
    <source>
        <strain evidence="3 4">CPCC 202699</strain>
    </source>
</reference>
<dbReference type="PANTHER" id="PTHR46825:SF7">
    <property type="entry name" value="D-ALANYL-D-ALANINE CARBOXYPEPTIDASE"/>
    <property type="match status" value="1"/>
</dbReference>
<feature type="signal peptide" evidence="1">
    <location>
        <begin position="1"/>
        <end position="23"/>
    </location>
</feature>
<keyword evidence="3" id="KW-0378">Hydrolase</keyword>
<accession>A0A1H3GSB2</accession>
<dbReference type="PANTHER" id="PTHR46825">
    <property type="entry name" value="D-ALANYL-D-ALANINE-CARBOXYPEPTIDASE/ENDOPEPTIDASE AMPH"/>
    <property type="match status" value="1"/>
</dbReference>
<dbReference type="SUPFAM" id="SSF56601">
    <property type="entry name" value="beta-lactamase/transpeptidase-like"/>
    <property type="match status" value="1"/>
</dbReference>
<proteinExistence type="predicted"/>
<keyword evidence="3" id="KW-0645">Protease</keyword>
<feature type="chain" id="PRO_5011496244" evidence="1">
    <location>
        <begin position="24"/>
        <end position="392"/>
    </location>
</feature>
<organism evidence="3 4">
    <name type="scientific">Amycolatopsis xylanica</name>
    <dbReference type="NCBI Taxonomy" id="589385"/>
    <lineage>
        <taxon>Bacteria</taxon>
        <taxon>Bacillati</taxon>
        <taxon>Actinomycetota</taxon>
        <taxon>Actinomycetes</taxon>
        <taxon>Pseudonocardiales</taxon>
        <taxon>Pseudonocardiaceae</taxon>
        <taxon>Amycolatopsis</taxon>
    </lineage>
</organism>
<dbReference type="STRING" id="589385.SAMN05421504_104354"/>
<feature type="domain" description="Beta-lactamase-related" evidence="2">
    <location>
        <begin position="32"/>
        <end position="343"/>
    </location>
</feature>
<dbReference type="InterPro" id="IPR012338">
    <property type="entry name" value="Beta-lactam/transpept-like"/>
</dbReference>
<dbReference type="GO" id="GO:0004180">
    <property type="term" value="F:carboxypeptidase activity"/>
    <property type="evidence" value="ECO:0007669"/>
    <property type="project" value="UniProtKB-KW"/>
</dbReference>
<dbReference type="Pfam" id="PF00144">
    <property type="entry name" value="Beta-lactamase"/>
    <property type="match status" value="1"/>
</dbReference>
<dbReference type="EMBL" id="FNON01000004">
    <property type="protein sequence ID" value="SDY05364.1"/>
    <property type="molecule type" value="Genomic_DNA"/>
</dbReference>
<gene>
    <name evidence="3" type="ORF">SAMN05421504_104354</name>
</gene>
<evidence type="ECO:0000313" key="4">
    <source>
        <dbReference type="Proteomes" id="UP000199515"/>
    </source>
</evidence>
<evidence type="ECO:0000256" key="1">
    <source>
        <dbReference type="SAM" id="SignalP"/>
    </source>
</evidence>
<sequence>MRKSIVAVLAAALLTGVAVPATAAPDRAELRQAMAEVVAAGGAGIQVRVHDGQGDWVGTAGKRELGGRDGVPANGRYRVGSITKTFVSTVILQLVGEGKIKLDDPADRYLPKFRLDKRITVRMLLQHTSGLFNYTGEVGPDGTSEPGIPLEGQEFVDKRFHTYRMEDLVGVSLSKPARFAPGTKWSYSNTNYVLAGLLIEKVTGTEWAEQVERRVLRPLGLRETWLPGTHSNVPGPHAHGYYVYRADGAPRVVDITRLNPSWGTSAGEIISTTADLDRFISALFGGKLLAPPLLAEMFKTRPIDDRQAYGLGLQQTKTGCGTTISGHTGGIHGYLSYLFATADGTKRFEFSLTTGTTDLTDPAQAQKLAEALAKVANVAACGQAGALRASRL</sequence>
<evidence type="ECO:0000259" key="2">
    <source>
        <dbReference type="Pfam" id="PF00144"/>
    </source>
</evidence>
<dbReference type="Gene3D" id="3.40.710.10">
    <property type="entry name" value="DD-peptidase/beta-lactamase superfamily"/>
    <property type="match status" value="1"/>
</dbReference>
<name>A0A1H3GSB2_9PSEU</name>
<dbReference type="AlphaFoldDB" id="A0A1H3GSB2"/>
<dbReference type="RefSeq" id="WP_091291172.1">
    <property type="nucleotide sequence ID" value="NZ_FNON01000004.1"/>
</dbReference>
<keyword evidence="3" id="KW-0121">Carboxypeptidase</keyword>
<keyword evidence="1" id="KW-0732">Signal</keyword>
<evidence type="ECO:0000313" key="3">
    <source>
        <dbReference type="EMBL" id="SDY05364.1"/>
    </source>
</evidence>